<dbReference type="GO" id="GO:0008270">
    <property type="term" value="F:zinc ion binding"/>
    <property type="evidence" value="ECO:0007669"/>
    <property type="project" value="InterPro"/>
</dbReference>
<dbReference type="GO" id="GO:0004089">
    <property type="term" value="F:carbonate dehydratase activity"/>
    <property type="evidence" value="ECO:0007669"/>
    <property type="project" value="InterPro"/>
</dbReference>
<keyword evidence="2" id="KW-0862">Zinc</keyword>
<dbReference type="AlphaFoldDB" id="A0A9X1H7R7"/>
<feature type="binding site" evidence="2">
    <location>
        <position position="158"/>
    </location>
    <ligand>
        <name>Zn(2+)</name>
        <dbReference type="ChEBI" id="CHEBI:29105"/>
    </ligand>
</feature>
<dbReference type="RefSeq" id="WP_223704568.1">
    <property type="nucleotide sequence ID" value="NZ_JAINUY010000001.1"/>
</dbReference>
<evidence type="ECO:0000313" key="3">
    <source>
        <dbReference type="EMBL" id="MBZ4033750.1"/>
    </source>
</evidence>
<organism evidence="3 4">
    <name type="scientific">Flavobacterium potami</name>
    <dbReference type="NCBI Taxonomy" id="2872310"/>
    <lineage>
        <taxon>Bacteria</taxon>
        <taxon>Pseudomonadati</taxon>
        <taxon>Bacteroidota</taxon>
        <taxon>Flavobacteriia</taxon>
        <taxon>Flavobacteriales</taxon>
        <taxon>Flavobacteriaceae</taxon>
        <taxon>Flavobacterium</taxon>
    </lineage>
</organism>
<dbReference type="SUPFAM" id="SSF53056">
    <property type="entry name" value="beta-carbonic anhydrase, cab"/>
    <property type="match status" value="1"/>
</dbReference>
<dbReference type="Proteomes" id="UP001139366">
    <property type="component" value="Unassembled WGS sequence"/>
</dbReference>
<dbReference type="PANTHER" id="PTHR11002:SF79">
    <property type="entry name" value="CARBONIC ANHYDRASE 2"/>
    <property type="match status" value="1"/>
</dbReference>
<evidence type="ECO:0000256" key="2">
    <source>
        <dbReference type="PIRSR" id="PIRSR601765-1"/>
    </source>
</evidence>
<dbReference type="CDD" id="cd03378">
    <property type="entry name" value="beta_CA_cladeC"/>
    <property type="match status" value="1"/>
</dbReference>
<dbReference type="SMART" id="SM00947">
    <property type="entry name" value="Pro_CA"/>
    <property type="match status" value="1"/>
</dbReference>
<dbReference type="Pfam" id="PF00484">
    <property type="entry name" value="Pro_CA"/>
    <property type="match status" value="1"/>
</dbReference>
<keyword evidence="4" id="KW-1185">Reference proteome</keyword>
<dbReference type="PANTHER" id="PTHR11002">
    <property type="entry name" value="CARBONIC ANHYDRASE"/>
    <property type="match status" value="1"/>
</dbReference>
<name>A0A9X1H7R7_9FLAO</name>
<feature type="binding site" evidence="2">
    <location>
        <position position="102"/>
    </location>
    <ligand>
        <name>Zn(2+)</name>
        <dbReference type="ChEBI" id="CHEBI:29105"/>
    </ligand>
</feature>
<comment type="cofactor">
    <cofactor evidence="2">
        <name>Zn(2+)</name>
        <dbReference type="ChEBI" id="CHEBI:29105"/>
    </cofactor>
    <text evidence="2">Binds 1 zinc ion per subunit.</text>
</comment>
<dbReference type="EMBL" id="JAINUY010000001">
    <property type="protein sequence ID" value="MBZ4033750.1"/>
    <property type="molecule type" value="Genomic_DNA"/>
</dbReference>
<feature type="binding site" evidence="2">
    <location>
        <position position="155"/>
    </location>
    <ligand>
        <name>Zn(2+)</name>
        <dbReference type="ChEBI" id="CHEBI:29105"/>
    </ligand>
</feature>
<feature type="binding site" evidence="2">
    <location>
        <position position="104"/>
    </location>
    <ligand>
        <name>Zn(2+)</name>
        <dbReference type="ChEBI" id="CHEBI:29105"/>
    </ligand>
</feature>
<dbReference type="InterPro" id="IPR036874">
    <property type="entry name" value="Carbonic_anhydrase_sf"/>
</dbReference>
<reference evidence="3 4" key="1">
    <citation type="journal article" date="2023" name="Antonie Van Leeuwenhoek">
        <title>Flavobacterium potami sp. nov., a multi-metal resistance genes harbouring bacterium isolated from shallow river silt.</title>
        <authorList>
            <person name="Li S."/>
            <person name="Mao S."/>
            <person name="Mu W."/>
            <person name="Guo B."/>
            <person name="Li C."/>
            <person name="Zhu Q."/>
            <person name="Hou X."/>
            <person name="Zhao Y."/>
            <person name="Wei S."/>
            <person name="Liu H."/>
            <person name="Liu A."/>
        </authorList>
    </citation>
    <scope>NUCLEOTIDE SEQUENCE [LARGE SCALE GENOMIC DNA]</scope>
    <source>
        <strain evidence="3 4">17A</strain>
    </source>
</reference>
<proteinExistence type="inferred from homology"/>
<dbReference type="PROSITE" id="PS51257">
    <property type="entry name" value="PROKAR_LIPOPROTEIN"/>
    <property type="match status" value="1"/>
</dbReference>
<comment type="similarity">
    <text evidence="1">Belongs to the beta-class carbonic anhydrase family.</text>
</comment>
<comment type="caution">
    <text evidence="3">The sequence shown here is derived from an EMBL/GenBank/DDBJ whole genome shotgun (WGS) entry which is preliminary data.</text>
</comment>
<keyword evidence="2" id="KW-0479">Metal-binding</keyword>
<dbReference type="NCBIfam" id="NF011765">
    <property type="entry name" value="PRK15219.1"/>
    <property type="match status" value="1"/>
</dbReference>
<accession>A0A9X1H7R7</accession>
<dbReference type="InterPro" id="IPR001765">
    <property type="entry name" value="Carbonic_anhydrase"/>
</dbReference>
<protein>
    <submittedName>
        <fullName evidence="3">Carbonic anhydrase</fullName>
    </submittedName>
</protein>
<gene>
    <name evidence="3" type="ORF">K6T82_03170</name>
</gene>
<evidence type="ECO:0000313" key="4">
    <source>
        <dbReference type="Proteomes" id="UP001139366"/>
    </source>
</evidence>
<evidence type="ECO:0000256" key="1">
    <source>
        <dbReference type="ARBA" id="ARBA00006217"/>
    </source>
</evidence>
<dbReference type="Gene3D" id="3.40.1050.10">
    <property type="entry name" value="Carbonic anhydrase"/>
    <property type="match status" value="1"/>
</dbReference>
<sequence length="250" mass="27044">MKKIIFCMVISMVLFSCKEKPVESAEANKSSDSIKPVLSQPVLREKVLTAAEQSALSPDAVITALKDGNKRFTNNDLTLRDHSSMVRDATEGQFPKAVVLSCLDSRIPVEDVFDRGIGDIFVARVAGNFSNTDILGSLEFGCKVSGAKVILVLGHESCGAVKGAIDNVQLGNITPMLANIKPSIGRVKDFKGEKSSKDADFVEAVAKENVLNTIENIKAKSPILKEMQDKGEIKIIGGYYDLHTGIVEFL</sequence>